<dbReference type="PANTHER" id="PTHR48464">
    <property type="match status" value="1"/>
</dbReference>
<sequence>MLSGKDNSGFGWDEYRQMVVAECAMWNSYISSHKAVGQFRHSNFPYCDQLTSIYAKD</sequence>
<comment type="caution">
    <text evidence="1">The sequence shown here is derived from an EMBL/GenBank/DDBJ whole genome shotgun (WGS) entry which is preliminary data.</text>
</comment>
<keyword evidence="2" id="KW-1185">Reference proteome</keyword>
<dbReference type="OrthoDB" id="618098at2759"/>
<dbReference type="EMBL" id="JABEZY010000006">
    <property type="protein sequence ID" value="MBA0739681.1"/>
    <property type="molecule type" value="Genomic_DNA"/>
</dbReference>
<organism evidence="1 2">
    <name type="scientific">Gossypium gossypioides</name>
    <name type="common">Mexican cotton</name>
    <name type="synonym">Selera gossypioides</name>
    <dbReference type="NCBI Taxonomy" id="34282"/>
    <lineage>
        <taxon>Eukaryota</taxon>
        <taxon>Viridiplantae</taxon>
        <taxon>Streptophyta</taxon>
        <taxon>Embryophyta</taxon>
        <taxon>Tracheophyta</taxon>
        <taxon>Spermatophyta</taxon>
        <taxon>Magnoliopsida</taxon>
        <taxon>eudicotyledons</taxon>
        <taxon>Gunneridae</taxon>
        <taxon>Pentapetalae</taxon>
        <taxon>rosids</taxon>
        <taxon>malvids</taxon>
        <taxon>Malvales</taxon>
        <taxon>Malvaceae</taxon>
        <taxon>Malvoideae</taxon>
        <taxon>Gossypium</taxon>
    </lineage>
</organism>
<evidence type="ECO:0008006" key="3">
    <source>
        <dbReference type="Google" id="ProtNLM"/>
    </source>
</evidence>
<gene>
    <name evidence="1" type="ORF">Gogos_012925</name>
</gene>
<dbReference type="AlphaFoldDB" id="A0A7J9BU09"/>
<proteinExistence type="predicted"/>
<name>A0A7J9BU09_GOSGO</name>
<dbReference type="PANTHER" id="PTHR48464:SF1">
    <property type="entry name" value="MYB_SANT-LIKE DOMAIN-CONTAINING PROTEIN"/>
    <property type="match status" value="1"/>
</dbReference>
<accession>A0A7J9BU09</accession>
<reference evidence="1 2" key="1">
    <citation type="journal article" date="2019" name="Genome Biol. Evol.">
        <title>Insights into the evolution of the New World diploid cottons (Gossypium, subgenus Houzingenia) based on genome sequencing.</title>
        <authorList>
            <person name="Grover C.E."/>
            <person name="Arick M.A. 2nd"/>
            <person name="Thrash A."/>
            <person name="Conover J.L."/>
            <person name="Sanders W.S."/>
            <person name="Peterson D.G."/>
            <person name="Frelichowski J.E."/>
            <person name="Scheffler J.A."/>
            <person name="Scheffler B.E."/>
            <person name="Wendel J.F."/>
        </authorList>
    </citation>
    <scope>NUCLEOTIDE SEQUENCE [LARGE SCALE GENOMIC DNA]</scope>
    <source>
        <strain evidence="1">5</strain>
        <tissue evidence="1">Leaf</tissue>
    </source>
</reference>
<protein>
    <recommendedName>
        <fullName evidence="3">Myb/SANT-like domain-containing protein</fullName>
    </recommendedName>
</protein>
<evidence type="ECO:0000313" key="2">
    <source>
        <dbReference type="Proteomes" id="UP000593579"/>
    </source>
</evidence>
<dbReference type="Proteomes" id="UP000593579">
    <property type="component" value="Unassembled WGS sequence"/>
</dbReference>
<evidence type="ECO:0000313" key="1">
    <source>
        <dbReference type="EMBL" id="MBA0739681.1"/>
    </source>
</evidence>